<dbReference type="Pfam" id="PF00082">
    <property type="entry name" value="Peptidase_S8"/>
    <property type="match status" value="1"/>
</dbReference>
<reference evidence="3 4" key="1">
    <citation type="submission" date="2020-08" db="EMBL/GenBank/DDBJ databases">
        <title>Sphingobacterium sp. DN00404 isolated from aquaculture water.</title>
        <authorList>
            <person name="Zhang M."/>
        </authorList>
    </citation>
    <scope>NUCLEOTIDE SEQUENCE [LARGE SCALE GENOMIC DNA]</scope>
    <source>
        <strain evidence="3 4">KCTC 32294</strain>
    </source>
</reference>
<accession>A0ABR7Y455</accession>
<dbReference type="InterPro" id="IPR034074">
    <property type="entry name" value="Y4bN_pept_dom"/>
</dbReference>
<dbReference type="EMBL" id="JACNYK010000002">
    <property type="protein sequence ID" value="MBD1426083.1"/>
    <property type="molecule type" value="Genomic_DNA"/>
</dbReference>
<gene>
    <name evidence="3" type="ORF">H8B17_10860</name>
</gene>
<dbReference type="InterPro" id="IPR036852">
    <property type="entry name" value="Peptidase_S8/S53_dom_sf"/>
</dbReference>
<dbReference type="Gene3D" id="3.40.50.200">
    <property type="entry name" value="Peptidase S8/S53 domain"/>
    <property type="match status" value="1"/>
</dbReference>
<keyword evidence="4" id="KW-1185">Reference proteome</keyword>
<dbReference type="InterPro" id="IPR000209">
    <property type="entry name" value="Peptidase_S8/S53_dom"/>
</dbReference>
<dbReference type="SUPFAM" id="SSF52743">
    <property type="entry name" value="Subtilisin-like"/>
    <property type="match status" value="1"/>
</dbReference>
<proteinExistence type="predicted"/>
<organism evidence="3 4">
    <name type="scientific">Sphingobacterium arenae</name>
    <dbReference type="NCBI Taxonomy" id="1280598"/>
    <lineage>
        <taxon>Bacteria</taxon>
        <taxon>Pseudomonadati</taxon>
        <taxon>Bacteroidota</taxon>
        <taxon>Sphingobacteriia</taxon>
        <taxon>Sphingobacteriales</taxon>
        <taxon>Sphingobacteriaceae</taxon>
        <taxon>Sphingobacterium</taxon>
    </lineage>
</organism>
<comment type="caution">
    <text evidence="3">The sequence shown here is derived from an EMBL/GenBank/DDBJ whole genome shotgun (WGS) entry which is preliminary data.</text>
</comment>
<evidence type="ECO:0000256" key="1">
    <source>
        <dbReference type="SAM" id="MobiDB-lite"/>
    </source>
</evidence>
<feature type="region of interest" description="Disordered" evidence="1">
    <location>
        <begin position="1"/>
        <end position="23"/>
    </location>
</feature>
<protein>
    <submittedName>
        <fullName evidence="3">S8 family peptidase</fullName>
    </submittedName>
</protein>
<feature type="compositionally biased region" description="Basic and acidic residues" evidence="1">
    <location>
        <begin position="13"/>
        <end position="22"/>
    </location>
</feature>
<feature type="domain" description="Peptidase S8/S53" evidence="2">
    <location>
        <begin position="252"/>
        <end position="560"/>
    </location>
</feature>
<evidence type="ECO:0000259" key="2">
    <source>
        <dbReference type="Pfam" id="PF00082"/>
    </source>
</evidence>
<evidence type="ECO:0000313" key="3">
    <source>
        <dbReference type="EMBL" id="MBD1426083.1"/>
    </source>
</evidence>
<name>A0ABR7Y455_9SPHI</name>
<sequence length="788" mass="88575">MKYNYGFGDKEDDDGHTNDRNDSVAIGKNLRSSYVKFGKDRNQRLSNRNNSLDVPMHIDYIRINFWGQFAVHDYFAKWYEQFGLEVVEVSNFGTTILFAVTETDKFSNFLQSIESVIKNADDHAGRSYSKLIHYIQDFELLTTSDIVLTTDKEGVFIFKLADLMVHNNGLEAILVKLEDYLQQRAITHIINREIGIVEIYSTDALDLTEIVNNFDIVLQVTSGRATLIKPSVFNIPQRDYGFEVADMPNLPLVGIIDSGISINTPLAKLIVVDERLNLTTTSVIEDNVDRGRGHGTTVAALAALGSEAVLREYRGVLTPDCQLLPIKITDAASSFISIARVLEILREAKRSYPQIKIFTLTINFSQNRKYNEHYSSYAYALDKFSFENDCLVFISSGNNANAILRTNGYDLRYFENEEANLCSPAESLNNVTVGACADSLRHGDYVGISNGKEYPTIYSRKGHYRYELLKKKAKINKTLFKPDLVMAGGDYCYRNNSLTDIGEGSMLLLSADSTESFYQSIGTSFATPLAANAAVRIQKRYPDLLASSIKALMLNHCSDKLVEELKENKKMLIGHGCLNGNDVLYSDSNRINFIVEDIIDSGELKIIPLNFPEYLITEKLGKTHGLLKVTATLCYQFLPVKDSQLGYCPVLIGFGFFRNHLGNDILKKEEEVKSKLKGSLTLWSQNCRFKEKPNPFSNVQKISFVVNAKELIDESGVFKIGIHCLTHPQLRPGEDVSYKKDNKFSIAIAVEETVNKKKVTGRLYDEMIAINEVENILTADQDLEAEAS</sequence>
<dbReference type="RefSeq" id="WP_190309185.1">
    <property type="nucleotide sequence ID" value="NZ_JACNYK010000002.1"/>
</dbReference>
<dbReference type="CDD" id="cd04847">
    <property type="entry name" value="Peptidases_S8_Subtilisin_like_2"/>
    <property type="match status" value="1"/>
</dbReference>
<dbReference type="Proteomes" id="UP000606494">
    <property type="component" value="Unassembled WGS sequence"/>
</dbReference>
<evidence type="ECO:0000313" key="4">
    <source>
        <dbReference type="Proteomes" id="UP000606494"/>
    </source>
</evidence>